<dbReference type="AlphaFoldDB" id="N8WWH6"/>
<comment type="caution">
    <text evidence="2">The sequence shown here is derived from an EMBL/GenBank/DDBJ whole genome shotgun (WGS) entry which is preliminary data.</text>
</comment>
<dbReference type="PATRIC" id="fig|1217710.3.peg.1286"/>
<evidence type="ECO:0000256" key="1">
    <source>
        <dbReference type="SAM" id="Coils"/>
    </source>
</evidence>
<dbReference type="eggNOG" id="ENOG50342PI">
    <property type="taxonomic scope" value="Bacteria"/>
</dbReference>
<evidence type="ECO:0000313" key="3">
    <source>
        <dbReference type="Proteomes" id="UP000013070"/>
    </source>
</evidence>
<dbReference type="HOGENOM" id="CLU_1458318_0_0_6"/>
<gene>
    <name evidence="2" type="ORF">F969_01360</name>
</gene>
<sequence length="186" mass="21384">MPDSNYTSDPPIATAGQLLAISDKINDLVKSMDKLAEMPQKLDRMNMQLEQLNKDHQQTRSDLSQTRDNLQDDLDRAKSNFKSEIKQVRNEIDPKFKEIDLQIRVLHESKTKIDSVTNLVRWGGIAIIGVFAAAWNNQTAKTDTVNAQAMANSQKIQVLEKQSDQTLRTLEEIRNKLYERNMREEK</sequence>
<dbReference type="RefSeq" id="WP_004782310.1">
    <property type="nucleotide sequence ID" value="NZ_KB849403.1"/>
</dbReference>
<keyword evidence="3" id="KW-1185">Reference proteome</keyword>
<dbReference type="Proteomes" id="UP000013070">
    <property type="component" value="Unassembled WGS sequence"/>
</dbReference>
<accession>N8WWH6</accession>
<name>N8WWH6_9GAMM</name>
<proteinExistence type="predicted"/>
<organism evidence="2 3">
    <name type="scientific">Acinetobacter variabilis</name>
    <dbReference type="NCBI Taxonomy" id="70346"/>
    <lineage>
        <taxon>Bacteria</taxon>
        <taxon>Pseudomonadati</taxon>
        <taxon>Pseudomonadota</taxon>
        <taxon>Gammaproteobacteria</taxon>
        <taxon>Moraxellales</taxon>
        <taxon>Moraxellaceae</taxon>
        <taxon>Acinetobacter</taxon>
    </lineage>
</organism>
<feature type="coiled-coil region" evidence="1">
    <location>
        <begin position="35"/>
        <end position="91"/>
    </location>
</feature>
<protein>
    <submittedName>
        <fullName evidence="2">Uncharacterized protein</fullName>
    </submittedName>
</protein>
<reference evidence="2 3" key="1">
    <citation type="submission" date="2013-02" db="EMBL/GenBank/DDBJ databases">
        <title>The Genome Sequence of Acinetobacter sp. NIPH 899.</title>
        <authorList>
            <consortium name="The Broad Institute Genome Sequencing Platform"/>
            <consortium name="The Broad Institute Genome Sequencing Center for Infectious Disease"/>
            <person name="Cerqueira G."/>
            <person name="Feldgarden M."/>
            <person name="Courvalin P."/>
            <person name="Perichon B."/>
            <person name="Grillot-Courvalin C."/>
            <person name="Clermont D."/>
            <person name="Rocha E."/>
            <person name="Yoon E.-J."/>
            <person name="Nemec A."/>
            <person name="Walker B."/>
            <person name="Young S.K."/>
            <person name="Zeng Q."/>
            <person name="Gargeya S."/>
            <person name="Fitzgerald M."/>
            <person name="Haas B."/>
            <person name="Abouelleil A."/>
            <person name="Alvarado L."/>
            <person name="Arachchi H.M."/>
            <person name="Berlin A.M."/>
            <person name="Chapman S.B."/>
            <person name="Dewar J."/>
            <person name="Goldberg J."/>
            <person name="Griggs A."/>
            <person name="Gujja S."/>
            <person name="Hansen M."/>
            <person name="Howarth C."/>
            <person name="Imamovic A."/>
            <person name="Larimer J."/>
            <person name="McCowan C."/>
            <person name="Murphy C."/>
            <person name="Neiman D."/>
            <person name="Pearson M."/>
            <person name="Priest M."/>
            <person name="Roberts A."/>
            <person name="Saif S."/>
            <person name="Shea T."/>
            <person name="Sisk P."/>
            <person name="Sykes S."/>
            <person name="Wortman J."/>
            <person name="Nusbaum C."/>
            <person name="Birren B."/>
        </authorList>
    </citation>
    <scope>NUCLEOTIDE SEQUENCE [LARGE SCALE GENOMIC DNA]</scope>
    <source>
        <strain evidence="2 3">NIPH 899</strain>
    </source>
</reference>
<evidence type="ECO:0000313" key="2">
    <source>
        <dbReference type="EMBL" id="ENU99602.1"/>
    </source>
</evidence>
<keyword evidence="1" id="KW-0175">Coiled coil</keyword>
<dbReference type="EMBL" id="APPE01000046">
    <property type="protein sequence ID" value="ENU99602.1"/>
    <property type="molecule type" value="Genomic_DNA"/>
</dbReference>